<organism evidence="1 2">
    <name type="scientific">Ladona fulva</name>
    <name type="common">Scarce chaser dragonfly</name>
    <name type="synonym">Libellula fulva</name>
    <dbReference type="NCBI Taxonomy" id="123851"/>
    <lineage>
        <taxon>Eukaryota</taxon>
        <taxon>Metazoa</taxon>
        <taxon>Ecdysozoa</taxon>
        <taxon>Arthropoda</taxon>
        <taxon>Hexapoda</taxon>
        <taxon>Insecta</taxon>
        <taxon>Pterygota</taxon>
        <taxon>Palaeoptera</taxon>
        <taxon>Odonata</taxon>
        <taxon>Epiprocta</taxon>
        <taxon>Anisoptera</taxon>
        <taxon>Libelluloidea</taxon>
        <taxon>Libellulidae</taxon>
        <taxon>Ladona</taxon>
    </lineage>
</organism>
<dbReference type="EMBL" id="KZ308356">
    <property type="protein sequence ID" value="KAG8228010.1"/>
    <property type="molecule type" value="Genomic_DNA"/>
</dbReference>
<proteinExistence type="predicted"/>
<dbReference type="Proteomes" id="UP000792457">
    <property type="component" value="Unassembled WGS sequence"/>
</dbReference>
<accession>A0A8K0K466</accession>
<evidence type="ECO:0000313" key="2">
    <source>
        <dbReference type="Proteomes" id="UP000792457"/>
    </source>
</evidence>
<reference evidence="1" key="2">
    <citation type="submission" date="2017-10" db="EMBL/GenBank/DDBJ databases">
        <title>Ladona fulva Genome sequencing and assembly.</title>
        <authorList>
            <person name="Murali S."/>
            <person name="Richards S."/>
            <person name="Bandaranaike D."/>
            <person name="Bellair M."/>
            <person name="Blankenburg K."/>
            <person name="Chao H."/>
            <person name="Dinh H."/>
            <person name="Doddapaneni H."/>
            <person name="Dugan-Rocha S."/>
            <person name="Elkadiri S."/>
            <person name="Gnanaolivu R."/>
            <person name="Hernandez B."/>
            <person name="Skinner E."/>
            <person name="Javaid M."/>
            <person name="Lee S."/>
            <person name="Li M."/>
            <person name="Ming W."/>
            <person name="Munidasa M."/>
            <person name="Muniz J."/>
            <person name="Nguyen L."/>
            <person name="Hughes D."/>
            <person name="Osuji N."/>
            <person name="Pu L.-L."/>
            <person name="Puazo M."/>
            <person name="Qu C."/>
            <person name="Quiroz J."/>
            <person name="Raj R."/>
            <person name="Weissenberger G."/>
            <person name="Xin Y."/>
            <person name="Zou X."/>
            <person name="Han Y."/>
            <person name="Worley K."/>
            <person name="Muzny D."/>
            <person name="Gibbs R."/>
        </authorList>
    </citation>
    <scope>NUCLEOTIDE SEQUENCE</scope>
    <source>
        <strain evidence="1">Sampled in the wild</strain>
    </source>
</reference>
<dbReference type="AlphaFoldDB" id="A0A8K0K466"/>
<evidence type="ECO:0000313" key="1">
    <source>
        <dbReference type="EMBL" id="KAG8228010.1"/>
    </source>
</evidence>
<gene>
    <name evidence="1" type="ORF">J437_LFUL003645</name>
</gene>
<keyword evidence="2" id="KW-1185">Reference proteome</keyword>
<dbReference type="OrthoDB" id="337464at2759"/>
<protein>
    <submittedName>
        <fullName evidence="1">Uncharacterized protein</fullName>
    </submittedName>
</protein>
<name>A0A8K0K466_LADFU</name>
<comment type="caution">
    <text evidence="1">The sequence shown here is derived from an EMBL/GenBank/DDBJ whole genome shotgun (WGS) entry which is preliminary data.</text>
</comment>
<sequence>MFMAMNSVNLKNSVDTGFDGEDSGFSELVTRFCMPLCSRDSQVREIALEAMGKTVEGWLDGYGSPKHHCPPNSQRSSSPPVGVAIGVPSNGHCTNEVDGIVDGGNGGPPNGNGKIVPKEYLDLVMIHLPAVLRLSINCPFADVREKCKEILNLVKVIKY</sequence>
<reference evidence="1" key="1">
    <citation type="submission" date="2013-04" db="EMBL/GenBank/DDBJ databases">
        <authorList>
            <person name="Qu J."/>
            <person name="Murali S.C."/>
            <person name="Bandaranaike D."/>
            <person name="Bellair M."/>
            <person name="Blankenburg K."/>
            <person name="Chao H."/>
            <person name="Dinh H."/>
            <person name="Doddapaneni H."/>
            <person name="Downs B."/>
            <person name="Dugan-Rocha S."/>
            <person name="Elkadiri S."/>
            <person name="Gnanaolivu R.D."/>
            <person name="Hernandez B."/>
            <person name="Javaid M."/>
            <person name="Jayaseelan J.C."/>
            <person name="Lee S."/>
            <person name="Li M."/>
            <person name="Ming W."/>
            <person name="Munidasa M."/>
            <person name="Muniz J."/>
            <person name="Nguyen L."/>
            <person name="Ongeri F."/>
            <person name="Osuji N."/>
            <person name="Pu L.-L."/>
            <person name="Puazo M."/>
            <person name="Qu C."/>
            <person name="Quiroz J."/>
            <person name="Raj R."/>
            <person name="Weissenberger G."/>
            <person name="Xin Y."/>
            <person name="Zou X."/>
            <person name="Han Y."/>
            <person name="Richards S."/>
            <person name="Worley K."/>
            <person name="Muzny D."/>
            <person name="Gibbs R."/>
        </authorList>
    </citation>
    <scope>NUCLEOTIDE SEQUENCE</scope>
    <source>
        <strain evidence="1">Sampled in the wild</strain>
    </source>
</reference>